<keyword evidence="4" id="KW-0645">Protease</keyword>
<dbReference type="Gene3D" id="3.40.710.10">
    <property type="entry name" value="DD-peptidase/beta-lactamase superfamily"/>
    <property type="match status" value="2"/>
</dbReference>
<feature type="signal peptide" evidence="3">
    <location>
        <begin position="1"/>
        <end position="21"/>
    </location>
</feature>
<keyword evidence="3" id="KW-0732">Signal</keyword>
<dbReference type="InterPro" id="IPR000667">
    <property type="entry name" value="Peptidase_S13"/>
</dbReference>
<sequence length="476" mass="51469">MRSFLILTAGVLPFLVLPVSARTAAAPSGLQSAWMQPGLSAAHTGIQVFSLKTGKSILAHNAEIPLMPASNMKLVTSAAALSLLKPEFRFKTLVYTNGRVQGNTLNGDLYLKGLGDPELTDERLSQLASEIRYSGIQKINGKLIADDQYFDQVREGRGWKKTYGASAYSAQISALSLNRNTVNVWVRPGQPGQAAEIALEPPNQFFEIVNNTRTGGRTRLQIARTMNGGKNRVTVTGSISPQARPEKEAINLENPALYTGYVFKHQLQKAGIVFTGSVTQGKTPSGVYELGRTESRPLRDIVGELNKHSINLIAENLLKYMGALFEGEPGSSAKGAKVVQEKFLQEMVGLGPKNGISMADGSGLSPLNRVTADSLAKILMYMQGQFDVGVDYISSLAISGVDGTLHTRLNSPGLKRRIRAKTGFINGVSSLSGYLQTKNNETLVFSFLMNHFTGVYAARASQDNLCARLVNWSSTP</sequence>
<dbReference type="GO" id="GO:0006508">
    <property type="term" value="P:proteolysis"/>
    <property type="evidence" value="ECO:0007669"/>
    <property type="project" value="InterPro"/>
</dbReference>
<evidence type="ECO:0000313" key="4">
    <source>
        <dbReference type="EMBL" id="PIW14565.1"/>
    </source>
</evidence>
<gene>
    <name evidence="4" type="primary">dacB</name>
    <name evidence="4" type="ORF">COW36_21240</name>
</gene>
<dbReference type="GO" id="GO:0000270">
    <property type="term" value="P:peptidoglycan metabolic process"/>
    <property type="evidence" value="ECO:0007669"/>
    <property type="project" value="TreeGrafter"/>
</dbReference>
<evidence type="ECO:0000256" key="2">
    <source>
        <dbReference type="ARBA" id="ARBA00022801"/>
    </source>
</evidence>
<proteinExistence type="inferred from homology"/>
<dbReference type="EMBL" id="PFFQ01000059">
    <property type="protein sequence ID" value="PIW14565.1"/>
    <property type="molecule type" value="Genomic_DNA"/>
</dbReference>
<dbReference type="PANTHER" id="PTHR30023:SF0">
    <property type="entry name" value="PENICILLIN-SENSITIVE CARBOXYPEPTIDASE A"/>
    <property type="match status" value="1"/>
</dbReference>
<dbReference type="AlphaFoldDB" id="A0A2M7FZA1"/>
<dbReference type="Gene3D" id="3.50.80.20">
    <property type="entry name" value="D-Ala-D-Ala carboxypeptidase C, peptidase S13"/>
    <property type="match status" value="1"/>
</dbReference>
<dbReference type="Proteomes" id="UP000231019">
    <property type="component" value="Unassembled WGS sequence"/>
</dbReference>
<reference evidence="4 5" key="1">
    <citation type="submission" date="2017-09" db="EMBL/GenBank/DDBJ databases">
        <title>Depth-based differentiation of microbial function through sediment-hosted aquifers and enrichment of novel symbionts in the deep terrestrial subsurface.</title>
        <authorList>
            <person name="Probst A.J."/>
            <person name="Ladd B."/>
            <person name="Jarett J.K."/>
            <person name="Geller-Mcgrath D.E."/>
            <person name="Sieber C.M."/>
            <person name="Emerson J.B."/>
            <person name="Anantharaman K."/>
            <person name="Thomas B.C."/>
            <person name="Malmstrom R."/>
            <person name="Stieglmeier M."/>
            <person name="Klingl A."/>
            <person name="Woyke T."/>
            <person name="Ryan C.M."/>
            <person name="Banfield J.F."/>
        </authorList>
    </citation>
    <scope>NUCLEOTIDE SEQUENCE [LARGE SCALE GENOMIC DNA]</scope>
    <source>
        <strain evidence="4">CG17_big_fil_post_rev_8_21_14_2_50_48_46</strain>
    </source>
</reference>
<organism evidence="4 5">
    <name type="scientific">bacterium (Candidatus Blackallbacteria) CG17_big_fil_post_rev_8_21_14_2_50_48_46</name>
    <dbReference type="NCBI Taxonomy" id="2014261"/>
    <lineage>
        <taxon>Bacteria</taxon>
        <taxon>Candidatus Blackallbacteria</taxon>
    </lineage>
</organism>
<dbReference type="InterPro" id="IPR012338">
    <property type="entry name" value="Beta-lactam/transpept-like"/>
</dbReference>
<comment type="similarity">
    <text evidence="1">Belongs to the peptidase S13 family.</text>
</comment>
<keyword evidence="2" id="KW-0378">Hydrolase</keyword>
<dbReference type="GO" id="GO:0004185">
    <property type="term" value="F:serine-type carboxypeptidase activity"/>
    <property type="evidence" value="ECO:0007669"/>
    <property type="project" value="InterPro"/>
</dbReference>
<dbReference type="NCBIfam" id="TIGR00666">
    <property type="entry name" value="PBP4"/>
    <property type="match status" value="1"/>
</dbReference>
<feature type="chain" id="PRO_5014676215" evidence="3">
    <location>
        <begin position="22"/>
        <end position="476"/>
    </location>
</feature>
<protein>
    <submittedName>
        <fullName evidence="4">D-alanyl-D-alanine carboxypeptidase/D-alanyl-D-alanine-endopeptidase</fullName>
    </submittedName>
</protein>
<dbReference type="SUPFAM" id="SSF56601">
    <property type="entry name" value="beta-lactamase/transpeptidase-like"/>
    <property type="match status" value="1"/>
</dbReference>
<keyword evidence="4" id="KW-0121">Carboxypeptidase</keyword>
<dbReference type="Pfam" id="PF02113">
    <property type="entry name" value="Peptidase_S13"/>
    <property type="match status" value="1"/>
</dbReference>
<evidence type="ECO:0000256" key="1">
    <source>
        <dbReference type="ARBA" id="ARBA00006096"/>
    </source>
</evidence>
<name>A0A2M7FZA1_9BACT</name>
<dbReference type="PRINTS" id="PR00922">
    <property type="entry name" value="DADACBPTASE3"/>
</dbReference>
<evidence type="ECO:0000313" key="5">
    <source>
        <dbReference type="Proteomes" id="UP000231019"/>
    </source>
</evidence>
<comment type="caution">
    <text evidence="4">The sequence shown here is derived from an EMBL/GenBank/DDBJ whole genome shotgun (WGS) entry which is preliminary data.</text>
</comment>
<dbReference type="PANTHER" id="PTHR30023">
    <property type="entry name" value="D-ALANYL-D-ALANINE CARBOXYPEPTIDASE"/>
    <property type="match status" value="1"/>
</dbReference>
<evidence type="ECO:0000256" key="3">
    <source>
        <dbReference type="SAM" id="SignalP"/>
    </source>
</evidence>
<accession>A0A2M7FZA1</accession>